<feature type="transmembrane region" description="Helical" evidence="1">
    <location>
        <begin position="60"/>
        <end position="83"/>
    </location>
</feature>
<gene>
    <name evidence="2" type="ordered locus">TUZN_0999</name>
</gene>
<keyword evidence="1" id="KW-1133">Transmembrane helix</keyword>
<dbReference type="Proteomes" id="UP000008138">
    <property type="component" value="Chromosome"/>
</dbReference>
<evidence type="ECO:0000313" key="2">
    <source>
        <dbReference type="EMBL" id="AEA12481.1"/>
    </source>
</evidence>
<dbReference type="AlphaFoldDB" id="F2L685"/>
<keyword evidence="1" id="KW-0812">Transmembrane</keyword>
<proteinExistence type="predicted"/>
<protein>
    <submittedName>
        <fullName evidence="2">NADH-quinone oxidoreductase, subunit J</fullName>
    </submittedName>
</protein>
<sequence length="143" mass="14748">MEIFIMDLEQRAMDLAFVLLAFLGTLAILKTKDNVLAAFSLLAVGLVTAAYAAALGMEPLFVLVALAYIASALVLVIVAAAAVSENGAKTSLKPYAALPLALSALALLPEGPAQPKPLDPQLLLPAAALVLFSLLIAARVGRP</sequence>
<dbReference type="STRING" id="999630.TUZN_0999"/>
<keyword evidence="1" id="KW-0472">Membrane</keyword>
<dbReference type="HOGENOM" id="CLU_1801804_0_0_2"/>
<dbReference type="eggNOG" id="arCOG08081">
    <property type="taxonomic scope" value="Archaea"/>
</dbReference>
<name>F2L685_THEU7</name>
<feature type="transmembrane region" description="Helical" evidence="1">
    <location>
        <begin position="36"/>
        <end position="54"/>
    </location>
</feature>
<reference evidence="2 3" key="1">
    <citation type="journal article" date="2011" name="J. Bacteriol.">
        <title>Complete genome sequence of the thermoacidophilic crenarchaeon Thermoproteus uzoniensis 768-20.</title>
        <authorList>
            <person name="Mardanov A.V."/>
            <person name="Gumerov V.M."/>
            <person name="Beletsky A.V."/>
            <person name="Prokofeva M.I."/>
            <person name="Bonch-Osmolovskaya E.A."/>
            <person name="Ravin N.V."/>
            <person name="Skryabin K.G."/>
        </authorList>
    </citation>
    <scope>NUCLEOTIDE SEQUENCE [LARGE SCALE GENOMIC DNA]</scope>
    <source>
        <strain evidence="2 3">768-20</strain>
    </source>
</reference>
<organism evidence="2 3">
    <name type="scientific">Thermoproteus uzoniensis (strain 768-20)</name>
    <dbReference type="NCBI Taxonomy" id="999630"/>
    <lineage>
        <taxon>Archaea</taxon>
        <taxon>Thermoproteota</taxon>
        <taxon>Thermoprotei</taxon>
        <taxon>Thermoproteales</taxon>
        <taxon>Thermoproteaceae</taxon>
        <taxon>Thermoproteus</taxon>
    </lineage>
</organism>
<feature type="transmembrane region" description="Helical" evidence="1">
    <location>
        <begin position="12"/>
        <end position="29"/>
    </location>
</feature>
<accession>F2L685</accession>
<keyword evidence="3" id="KW-1185">Reference proteome</keyword>
<reference key="2">
    <citation type="submission" date="2011-03" db="EMBL/GenBank/DDBJ databases">
        <title>Complete genome sequence of the thermoacidophilic crenarchaeon Thermoproteus uzoniensis 768-20.</title>
        <authorList>
            <person name="Mardanov A.V."/>
            <person name="Gumerov V.M."/>
            <person name="Beletsky A.V."/>
            <person name="Prokofeva M.I."/>
            <person name="Bonch-Osmolovskaya E.A."/>
            <person name="Ravin N.V."/>
            <person name="Skryabin K.G."/>
        </authorList>
    </citation>
    <scope>NUCLEOTIDE SEQUENCE</scope>
    <source>
        <strain>768-20</strain>
    </source>
</reference>
<evidence type="ECO:0000313" key="3">
    <source>
        <dbReference type="Proteomes" id="UP000008138"/>
    </source>
</evidence>
<dbReference type="KEGG" id="tuz:TUZN_0999"/>
<feature type="transmembrane region" description="Helical" evidence="1">
    <location>
        <begin position="123"/>
        <end position="141"/>
    </location>
</feature>
<dbReference type="EMBL" id="CP002590">
    <property type="protein sequence ID" value="AEA12481.1"/>
    <property type="molecule type" value="Genomic_DNA"/>
</dbReference>
<evidence type="ECO:0000256" key="1">
    <source>
        <dbReference type="SAM" id="Phobius"/>
    </source>
</evidence>